<dbReference type="PROSITE" id="PS51935">
    <property type="entry name" value="NLPC_P60"/>
    <property type="match status" value="1"/>
</dbReference>
<dbReference type="Gene3D" id="1.10.530.10">
    <property type="match status" value="1"/>
</dbReference>
<evidence type="ECO:0000313" key="6">
    <source>
        <dbReference type="EMBL" id="MFC4912264.1"/>
    </source>
</evidence>
<dbReference type="EMBL" id="JBHSIT010000011">
    <property type="protein sequence ID" value="MFC4912264.1"/>
    <property type="molecule type" value="Genomic_DNA"/>
</dbReference>
<dbReference type="RefSeq" id="WP_378261985.1">
    <property type="nucleotide sequence ID" value="NZ_JBHSIT010000011.1"/>
</dbReference>
<evidence type="ECO:0000256" key="2">
    <source>
        <dbReference type="ARBA" id="ARBA00022670"/>
    </source>
</evidence>
<reference evidence="7" key="1">
    <citation type="journal article" date="2019" name="Int. J. Syst. Evol. Microbiol.">
        <title>The Global Catalogue of Microorganisms (GCM) 10K type strain sequencing project: providing services to taxonomists for standard genome sequencing and annotation.</title>
        <authorList>
            <consortium name="The Broad Institute Genomics Platform"/>
            <consortium name="The Broad Institute Genome Sequencing Center for Infectious Disease"/>
            <person name="Wu L."/>
            <person name="Ma J."/>
        </authorList>
    </citation>
    <scope>NUCLEOTIDE SEQUENCE [LARGE SCALE GENOMIC DNA]</scope>
    <source>
        <strain evidence="7">KLKA75</strain>
    </source>
</reference>
<dbReference type="SUPFAM" id="SSF53955">
    <property type="entry name" value="Lysozyme-like"/>
    <property type="match status" value="1"/>
</dbReference>
<keyword evidence="2" id="KW-0645">Protease</keyword>
<dbReference type="InterPro" id="IPR023346">
    <property type="entry name" value="Lysozyme-like_dom_sf"/>
</dbReference>
<sequence>MPVLVAAGLGGLVLVALLGSLLGVCTTLGGRATSACHSTPGHAAASIPPAYLTLYVKAAAAYGVPWNVLAAVGDAESNHGQGTGPGIHSGTNAMGAAGPMQFLLPTWASFGVDGDQDGHRDVYNPADAIYGAANYLHHNGAPTHLRQALFAYNHDPKYVHGVLAQAAAYARDAPTACTTLAQAVSGRAGVAVRAALAMLGTPYSWGGGTATGPSLGSGQGATTVGFDCSSLVQYAWHQAGTDIPRTTGQQWATLAHIPPGQTAPGDLVFFTGADGSAATPGHVGLVIGPDQMIEAPHTGATVRLSPIHTRTDLIGYARPGLPGVTP</sequence>
<gene>
    <name evidence="6" type="ORF">ACFPCY_33535</name>
</gene>
<dbReference type="Proteomes" id="UP001595872">
    <property type="component" value="Unassembled WGS sequence"/>
</dbReference>
<evidence type="ECO:0000259" key="5">
    <source>
        <dbReference type="PROSITE" id="PS51935"/>
    </source>
</evidence>
<dbReference type="InterPro" id="IPR031304">
    <property type="entry name" value="SLT_2"/>
</dbReference>
<evidence type="ECO:0000256" key="4">
    <source>
        <dbReference type="ARBA" id="ARBA00022807"/>
    </source>
</evidence>
<organism evidence="6 7">
    <name type="scientific">Actinomadura gamaensis</name>
    <dbReference type="NCBI Taxonomy" id="1763541"/>
    <lineage>
        <taxon>Bacteria</taxon>
        <taxon>Bacillati</taxon>
        <taxon>Actinomycetota</taxon>
        <taxon>Actinomycetes</taxon>
        <taxon>Streptosporangiales</taxon>
        <taxon>Thermomonosporaceae</taxon>
        <taxon>Actinomadura</taxon>
    </lineage>
</organism>
<dbReference type="InterPro" id="IPR038765">
    <property type="entry name" value="Papain-like_cys_pep_sf"/>
</dbReference>
<comment type="similarity">
    <text evidence="1">Belongs to the peptidase C40 family.</text>
</comment>
<evidence type="ECO:0000256" key="1">
    <source>
        <dbReference type="ARBA" id="ARBA00007074"/>
    </source>
</evidence>
<dbReference type="InterPro" id="IPR000064">
    <property type="entry name" value="NLP_P60_dom"/>
</dbReference>
<keyword evidence="7" id="KW-1185">Reference proteome</keyword>
<accession>A0ABV9U7X4</accession>
<dbReference type="PANTHER" id="PTHR47359">
    <property type="entry name" value="PEPTIDOGLYCAN DL-ENDOPEPTIDASE CWLO"/>
    <property type="match status" value="1"/>
</dbReference>
<dbReference type="Gene3D" id="3.90.1720.10">
    <property type="entry name" value="endopeptidase domain like (from Nostoc punctiforme)"/>
    <property type="match status" value="1"/>
</dbReference>
<dbReference type="Pfam" id="PF13406">
    <property type="entry name" value="SLT_2"/>
    <property type="match status" value="1"/>
</dbReference>
<proteinExistence type="inferred from homology"/>
<name>A0ABV9U7X4_9ACTN</name>
<dbReference type="InterPro" id="IPR051794">
    <property type="entry name" value="PG_Endopeptidase_C40"/>
</dbReference>
<dbReference type="Pfam" id="PF00877">
    <property type="entry name" value="NLPC_P60"/>
    <property type="match status" value="1"/>
</dbReference>
<keyword evidence="3" id="KW-0378">Hydrolase</keyword>
<feature type="domain" description="NlpC/P60" evidence="5">
    <location>
        <begin position="185"/>
        <end position="326"/>
    </location>
</feature>
<comment type="caution">
    <text evidence="6">The sequence shown here is derived from an EMBL/GenBank/DDBJ whole genome shotgun (WGS) entry which is preliminary data.</text>
</comment>
<evidence type="ECO:0000313" key="7">
    <source>
        <dbReference type="Proteomes" id="UP001595872"/>
    </source>
</evidence>
<evidence type="ECO:0000256" key="3">
    <source>
        <dbReference type="ARBA" id="ARBA00022801"/>
    </source>
</evidence>
<dbReference type="SUPFAM" id="SSF54001">
    <property type="entry name" value="Cysteine proteinases"/>
    <property type="match status" value="1"/>
</dbReference>
<dbReference type="PANTHER" id="PTHR47359:SF3">
    <property type="entry name" value="NLP_P60 DOMAIN-CONTAINING PROTEIN-RELATED"/>
    <property type="match status" value="1"/>
</dbReference>
<keyword evidence="4" id="KW-0788">Thiol protease</keyword>
<dbReference type="CDD" id="cd13399">
    <property type="entry name" value="Slt35-like"/>
    <property type="match status" value="1"/>
</dbReference>
<protein>
    <submittedName>
        <fullName evidence="6">NlpC/P60 family protein</fullName>
    </submittedName>
</protein>